<dbReference type="EMBL" id="JBHMFA010000017">
    <property type="protein sequence ID" value="MFB9106537.1"/>
    <property type="molecule type" value="Genomic_DNA"/>
</dbReference>
<dbReference type="RefSeq" id="WP_290270586.1">
    <property type="nucleotide sequence ID" value="NZ_JAUFQP010000010.1"/>
</dbReference>
<reference evidence="1 2" key="1">
    <citation type="submission" date="2024-09" db="EMBL/GenBank/DDBJ databases">
        <authorList>
            <person name="Sun Q."/>
            <person name="Mori K."/>
        </authorList>
    </citation>
    <scope>NUCLEOTIDE SEQUENCE [LARGE SCALE GENOMIC DNA]</scope>
    <source>
        <strain evidence="1 2">CECT 8300</strain>
    </source>
</reference>
<organism evidence="1 2">
    <name type="scientific">Algibacter miyuki</name>
    <dbReference type="NCBI Taxonomy" id="1306933"/>
    <lineage>
        <taxon>Bacteria</taxon>
        <taxon>Pseudomonadati</taxon>
        <taxon>Bacteroidota</taxon>
        <taxon>Flavobacteriia</taxon>
        <taxon>Flavobacteriales</taxon>
        <taxon>Flavobacteriaceae</taxon>
        <taxon>Algibacter</taxon>
    </lineage>
</organism>
<evidence type="ECO:0000313" key="2">
    <source>
        <dbReference type="Proteomes" id="UP001589590"/>
    </source>
</evidence>
<sequence length="186" mass="21841">MSKSIVPIKVRPHLIPFFYKEFKADTDAHYLKSRVKACKIVINSSLGKMIRIALEKCEHPVKPQKFYIYFSVANKVSDKSTAEIYQTVNGTNSFLKVPEHVASDINDIFEDLFRYSFVTTVYTAIKYAPNLKVEKVILDFMEEYDLEEHGFRVDSMRKLYNREVKERNPLYRFQSKTSNRSLNFSK</sequence>
<evidence type="ECO:0000313" key="1">
    <source>
        <dbReference type="EMBL" id="MFB9106537.1"/>
    </source>
</evidence>
<dbReference type="Proteomes" id="UP001589590">
    <property type="component" value="Unassembled WGS sequence"/>
</dbReference>
<name>A0ABV5H3T6_9FLAO</name>
<keyword evidence="2" id="KW-1185">Reference proteome</keyword>
<gene>
    <name evidence="1" type="ORF">ACFFU1_16635</name>
</gene>
<comment type="caution">
    <text evidence="1">The sequence shown here is derived from an EMBL/GenBank/DDBJ whole genome shotgun (WGS) entry which is preliminary data.</text>
</comment>
<accession>A0ABV5H3T6</accession>
<proteinExistence type="predicted"/>
<protein>
    <submittedName>
        <fullName evidence="1">Uncharacterized protein</fullName>
    </submittedName>
</protein>